<reference evidence="1" key="1">
    <citation type="submission" date="2023-02" db="EMBL/GenBank/DDBJ databases">
        <title>Complete genome sequence of Lactobacillus ruminis CACC888 isolated from Pig feces.</title>
        <authorList>
            <person name="Park S."/>
            <person name="Park M.A."/>
            <person name="Kim D.-H."/>
            <person name="Kim Y."/>
        </authorList>
    </citation>
    <scope>NUCLEOTIDE SEQUENCE</scope>
    <source>
        <strain evidence="1">CACC888</strain>
    </source>
</reference>
<name>A0AAQ2XL28_9LACO</name>
<dbReference type="Proteomes" id="UP001222683">
    <property type="component" value="Chromosome"/>
</dbReference>
<dbReference type="RefSeq" id="WP_273745299.1">
    <property type="nucleotide sequence ID" value="NZ_CP117692.1"/>
</dbReference>
<proteinExistence type="predicted"/>
<accession>A0AAQ2XL28</accession>
<gene>
    <name evidence="1" type="ORF">PSR59_02560</name>
</gene>
<dbReference type="AlphaFoldDB" id="A0AAQ2XL28"/>
<evidence type="ECO:0000313" key="2">
    <source>
        <dbReference type="Proteomes" id="UP001222683"/>
    </source>
</evidence>
<dbReference type="EMBL" id="CP117692">
    <property type="protein sequence ID" value="WDC82534.1"/>
    <property type="molecule type" value="Genomic_DNA"/>
</dbReference>
<evidence type="ECO:0000313" key="1">
    <source>
        <dbReference type="EMBL" id="WDC82534.1"/>
    </source>
</evidence>
<sequence length="55" mass="6438">MKNAVSQPDFKKNEDFISAFVRKIGGCARIENVTFYGFFLTDWFKMLVIKQSLRT</sequence>
<protein>
    <submittedName>
        <fullName evidence="1">Uncharacterized protein</fullName>
    </submittedName>
</protein>
<organism evidence="1 2">
    <name type="scientific">Ligilactobacillus ruminis</name>
    <dbReference type="NCBI Taxonomy" id="1623"/>
    <lineage>
        <taxon>Bacteria</taxon>
        <taxon>Bacillati</taxon>
        <taxon>Bacillota</taxon>
        <taxon>Bacilli</taxon>
        <taxon>Lactobacillales</taxon>
        <taxon>Lactobacillaceae</taxon>
        <taxon>Ligilactobacillus</taxon>
    </lineage>
</organism>